<protein>
    <submittedName>
        <fullName evidence="1">Uncharacterized protein</fullName>
    </submittedName>
</protein>
<reference evidence="1 2" key="1">
    <citation type="submission" date="2015-04" db="EMBL/GenBank/DDBJ databases">
        <title>The draft genome sequence of Roseovarius sp.R12b.</title>
        <authorList>
            <person name="Li G."/>
            <person name="Lai Q."/>
            <person name="Shao Z."/>
            <person name="Yan P."/>
        </authorList>
    </citation>
    <scope>NUCLEOTIDE SEQUENCE [LARGE SCALE GENOMIC DNA]</scope>
    <source>
        <strain evidence="1 2">R12B</strain>
    </source>
</reference>
<evidence type="ECO:0000313" key="1">
    <source>
        <dbReference type="EMBL" id="KRS11137.1"/>
    </source>
</evidence>
<sequence>MRFALVQTDLGAALHVSVKEPFDDEEGALDAADFAKRHGQLVLARIGGELREQLTGWHSAGHHGGRGAQDAGPVLDDKTLADLAADQAAQLIRC</sequence>
<accession>A0A0T5NQM3</accession>
<dbReference type="PATRIC" id="fig|1641875.4.peg.2119"/>
<gene>
    <name evidence="1" type="ORF">XM53_18000</name>
</gene>
<dbReference type="Proteomes" id="UP000051295">
    <property type="component" value="Unassembled WGS sequence"/>
</dbReference>
<dbReference type="AlphaFoldDB" id="A0A0T5NQM3"/>
<organism evidence="1 2">
    <name type="scientific">Roseovarius atlanticus</name>
    <dbReference type="NCBI Taxonomy" id="1641875"/>
    <lineage>
        <taxon>Bacteria</taxon>
        <taxon>Pseudomonadati</taxon>
        <taxon>Pseudomonadota</taxon>
        <taxon>Alphaproteobacteria</taxon>
        <taxon>Rhodobacterales</taxon>
        <taxon>Roseobacteraceae</taxon>
        <taxon>Roseovarius</taxon>
    </lineage>
</organism>
<proteinExistence type="predicted"/>
<evidence type="ECO:0000313" key="2">
    <source>
        <dbReference type="Proteomes" id="UP000051295"/>
    </source>
</evidence>
<dbReference type="EMBL" id="LAXJ01000023">
    <property type="protein sequence ID" value="KRS11137.1"/>
    <property type="molecule type" value="Genomic_DNA"/>
</dbReference>
<keyword evidence="2" id="KW-1185">Reference proteome</keyword>
<comment type="caution">
    <text evidence="1">The sequence shown here is derived from an EMBL/GenBank/DDBJ whole genome shotgun (WGS) entry which is preliminary data.</text>
</comment>
<name>A0A0T5NQM3_9RHOB</name>